<keyword evidence="2" id="KW-1185">Reference proteome</keyword>
<evidence type="ECO:0000313" key="2">
    <source>
        <dbReference type="Proteomes" id="UP001595697"/>
    </source>
</evidence>
<organism evidence="1 2">
    <name type="scientific">Rhizobium lemnae</name>
    <dbReference type="NCBI Taxonomy" id="1214924"/>
    <lineage>
        <taxon>Bacteria</taxon>
        <taxon>Pseudomonadati</taxon>
        <taxon>Pseudomonadota</taxon>
        <taxon>Alphaproteobacteria</taxon>
        <taxon>Hyphomicrobiales</taxon>
        <taxon>Rhizobiaceae</taxon>
        <taxon>Rhizobium/Agrobacterium group</taxon>
        <taxon>Rhizobium</taxon>
    </lineage>
</organism>
<name>A0ABV8E4H4_9HYPH</name>
<protein>
    <submittedName>
        <fullName evidence="1">DUF3800 domain-containing protein</fullName>
    </submittedName>
</protein>
<evidence type="ECO:0000313" key="1">
    <source>
        <dbReference type="EMBL" id="MFC3966639.1"/>
    </source>
</evidence>
<comment type="caution">
    <text evidence="1">The sequence shown here is derived from an EMBL/GenBank/DDBJ whole genome shotgun (WGS) entry which is preliminary data.</text>
</comment>
<accession>A0ABV8E4H4</accession>
<dbReference type="RefSeq" id="WP_247260184.1">
    <property type="nucleotide sequence ID" value="NZ_JALJQZ010000007.1"/>
</dbReference>
<proteinExistence type="predicted"/>
<sequence>MLDDEAHESTLFQDVRVDGVVAQCEFLFSGEEILGMLKVFLDESGTHEDSPVVTVSAVFAKPTVWHRWTKDWNRTKGQVKIFHAVDVHNCAGEFEGWSVDKRTDLVKALLPIIPKHEIGLLLSGIDWKGLRDSLVHRPEILHWFGHPYLACLHWIIPAVCERAQAEGHNRVAFLHEQNQYRSQALDTYDYVKRKVALVAEMDTSFSFASKKDFPPLQCADIVAYEGFRQMKQNNGEIRKPILAFDPNGSLMFKGYGRNDIQEMATALTHHFDELDSTGKITRLWQKSP</sequence>
<dbReference type="EMBL" id="JBHSBD010000003">
    <property type="protein sequence ID" value="MFC3966639.1"/>
    <property type="molecule type" value="Genomic_DNA"/>
</dbReference>
<dbReference type="Pfam" id="PF12686">
    <property type="entry name" value="DUF3800"/>
    <property type="match status" value="1"/>
</dbReference>
<dbReference type="InterPro" id="IPR024524">
    <property type="entry name" value="DUF3800"/>
</dbReference>
<reference evidence="2" key="1">
    <citation type="journal article" date="2019" name="Int. J. Syst. Evol. Microbiol.">
        <title>The Global Catalogue of Microorganisms (GCM) 10K type strain sequencing project: providing services to taxonomists for standard genome sequencing and annotation.</title>
        <authorList>
            <consortium name="The Broad Institute Genomics Platform"/>
            <consortium name="The Broad Institute Genome Sequencing Center for Infectious Disease"/>
            <person name="Wu L."/>
            <person name="Ma J."/>
        </authorList>
    </citation>
    <scope>NUCLEOTIDE SEQUENCE [LARGE SCALE GENOMIC DNA]</scope>
    <source>
        <strain evidence="2">TBRC 5781</strain>
    </source>
</reference>
<dbReference type="Proteomes" id="UP001595697">
    <property type="component" value="Unassembled WGS sequence"/>
</dbReference>
<gene>
    <name evidence="1" type="ORF">ACFOVS_00520</name>
</gene>